<reference evidence="1 2" key="1">
    <citation type="submission" date="2018-09" db="EMBL/GenBank/DDBJ databases">
        <authorList>
            <person name="Livingstone P.G."/>
            <person name="Whitworth D.E."/>
        </authorList>
    </citation>
    <scope>NUCLEOTIDE SEQUENCE [LARGE SCALE GENOMIC DNA]</scope>
    <source>
        <strain evidence="1 2">CA031B</strain>
    </source>
</reference>
<organism evidence="1 2">
    <name type="scientific">Corallococcus praedator</name>
    <dbReference type="NCBI Taxonomy" id="2316724"/>
    <lineage>
        <taxon>Bacteria</taxon>
        <taxon>Pseudomonadati</taxon>
        <taxon>Myxococcota</taxon>
        <taxon>Myxococcia</taxon>
        <taxon>Myxococcales</taxon>
        <taxon>Cystobacterineae</taxon>
        <taxon>Myxococcaceae</taxon>
        <taxon>Corallococcus</taxon>
    </lineage>
</organism>
<keyword evidence="1" id="KW-0808">Transferase</keyword>
<dbReference type="EMBL" id="RAWI01001342">
    <property type="protein sequence ID" value="RKH76318.1"/>
    <property type="molecule type" value="Genomic_DNA"/>
</dbReference>
<feature type="non-terminal residue" evidence="1">
    <location>
        <position position="67"/>
    </location>
</feature>
<keyword evidence="1" id="KW-0418">Kinase</keyword>
<dbReference type="GO" id="GO:0016301">
    <property type="term" value="F:kinase activity"/>
    <property type="evidence" value="ECO:0007669"/>
    <property type="project" value="UniProtKB-KW"/>
</dbReference>
<evidence type="ECO:0000313" key="2">
    <source>
        <dbReference type="Proteomes" id="UP000278907"/>
    </source>
</evidence>
<dbReference type="SUPFAM" id="SSF54211">
    <property type="entry name" value="Ribosomal protein S5 domain 2-like"/>
    <property type="match status" value="1"/>
</dbReference>
<dbReference type="Gene3D" id="3.30.230.10">
    <property type="match status" value="1"/>
</dbReference>
<gene>
    <name evidence="1" type="ORF">D7Y13_44410</name>
</gene>
<keyword evidence="2" id="KW-1185">Reference proteome</keyword>
<evidence type="ECO:0000313" key="1">
    <source>
        <dbReference type="EMBL" id="RKH76318.1"/>
    </source>
</evidence>
<dbReference type="InterPro" id="IPR014721">
    <property type="entry name" value="Ribsml_uS5_D2-typ_fold_subgr"/>
</dbReference>
<proteinExistence type="predicted"/>
<name>A0ABX9Q5J3_9BACT</name>
<comment type="caution">
    <text evidence="1">The sequence shown here is derived from an EMBL/GenBank/DDBJ whole genome shotgun (WGS) entry which is preliminary data.</text>
</comment>
<dbReference type="Proteomes" id="UP000278907">
    <property type="component" value="Unassembled WGS sequence"/>
</dbReference>
<sequence length="67" mass="7141">MIVEAAPAKLNLALHVRARRADGYHELETLFAFAADGDELRIEPAEHWSLAIVGPFAAGLSAGADNL</sequence>
<accession>A0ABX9Q5J3</accession>
<protein>
    <submittedName>
        <fullName evidence="1">4-(Cytidine 5'-diphospho)-2-C-methyl-D-erythritol kinase</fullName>
    </submittedName>
</protein>
<dbReference type="InterPro" id="IPR020568">
    <property type="entry name" value="Ribosomal_Su5_D2-typ_SF"/>
</dbReference>